<keyword evidence="4" id="KW-0325">Glycoprotein</keyword>
<comment type="similarity">
    <text evidence="2">Belongs to the peptidase S8 family.</text>
</comment>
<evidence type="ECO:0000256" key="1">
    <source>
        <dbReference type="ARBA" id="ARBA00004613"/>
    </source>
</evidence>
<sequence length="137" mass="14880">MSSTINPEAEFASGAWQISPVKATDPGLVYDISEADYIEFLCGEGYTTKQLKILTHHKSACKGNANKNAVYNLNLPSFALKVNDTFIGTFNRTVTNVGSANSTYKARVMSSSLLEIQVIPDVLSFTSLGQKNHSLSQ</sequence>
<dbReference type="InterPro" id="IPR041469">
    <property type="entry name" value="Subtilisin-like_FN3"/>
</dbReference>
<dbReference type="Pfam" id="PF17766">
    <property type="entry name" value="fn3_6"/>
    <property type="match status" value="1"/>
</dbReference>
<dbReference type="Gene3D" id="2.60.40.2310">
    <property type="match status" value="1"/>
</dbReference>
<dbReference type="AlphaFoldDB" id="A0A2K3KEE8"/>
<reference evidence="6 7" key="2">
    <citation type="journal article" date="2017" name="Front. Plant Sci.">
        <title>Gene Classification and Mining of Molecular Markers Useful in Red Clover (Trifolium pratense) Breeding.</title>
        <authorList>
            <person name="Istvanek J."/>
            <person name="Dluhosova J."/>
            <person name="Dluhos P."/>
            <person name="Patkova L."/>
            <person name="Nedelnik J."/>
            <person name="Repkova J."/>
        </authorList>
    </citation>
    <scope>NUCLEOTIDE SEQUENCE [LARGE SCALE GENOMIC DNA]</scope>
    <source>
        <strain evidence="7">cv. Tatra</strain>
        <tissue evidence="6">Young leaves</tissue>
    </source>
</reference>
<gene>
    <name evidence="6" type="ORF">L195_g054111</name>
</gene>
<organism evidence="6 7">
    <name type="scientific">Trifolium pratense</name>
    <name type="common">Red clover</name>
    <dbReference type="NCBI Taxonomy" id="57577"/>
    <lineage>
        <taxon>Eukaryota</taxon>
        <taxon>Viridiplantae</taxon>
        <taxon>Streptophyta</taxon>
        <taxon>Embryophyta</taxon>
        <taxon>Tracheophyta</taxon>
        <taxon>Spermatophyta</taxon>
        <taxon>Magnoliopsida</taxon>
        <taxon>eudicotyledons</taxon>
        <taxon>Gunneridae</taxon>
        <taxon>Pentapetalae</taxon>
        <taxon>rosids</taxon>
        <taxon>fabids</taxon>
        <taxon>Fabales</taxon>
        <taxon>Fabaceae</taxon>
        <taxon>Papilionoideae</taxon>
        <taxon>50 kb inversion clade</taxon>
        <taxon>NPAAA clade</taxon>
        <taxon>Hologalegina</taxon>
        <taxon>IRL clade</taxon>
        <taxon>Trifolieae</taxon>
        <taxon>Trifolium</taxon>
    </lineage>
</organism>
<evidence type="ECO:0000313" key="7">
    <source>
        <dbReference type="Proteomes" id="UP000236291"/>
    </source>
</evidence>
<evidence type="ECO:0000256" key="3">
    <source>
        <dbReference type="ARBA" id="ARBA00022729"/>
    </source>
</evidence>
<evidence type="ECO:0000259" key="5">
    <source>
        <dbReference type="Pfam" id="PF17766"/>
    </source>
</evidence>
<dbReference type="STRING" id="57577.A0A2K3KEE8"/>
<evidence type="ECO:0000313" key="6">
    <source>
        <dbReference type="EMBL" id="PNX64619.1"/>
    </source>
</evidence>
<accession>A0A2K3KEE8</accession>
<dbReference type="Gene3D" id="3.40.50.200">
    <property type="entry name" value="Peptidase S8/S53 domain"/>
    <property type="match status" value="1"/>
</dbReference>
<dbReference type="EMBL" id="ASHM01093471">
    <property type="protein sequence ID" value="PNX64619.1"/>
    <property type="molecule type" value="Genomic_DNA"/>
</dbReference>
<dbReference type="GO" id="GO:0004252">
    <property type="term" value="F:serine-type endopeptidase activity"/>
    <property type="evidence" value="ECO:0007669"/>
    <property type="project" value="InterPro"/>
</dbReference>
<proteinExistence type="inferred from homology"/>
<evidence type="ECO:0000256" key="2">
    <source>
        <dbReference type="ARBA" id="ARBA00011073"/>
    </source>
</evidence>
<comment type="subcellular location">
    <subcellularLocation>
        <location evidence="1">Secreted</location>
    </subcellularLocation>
</comment>
<dbReference type="Proteomes" id="UP000236291">
    <property type="component" value="Unassembled WGS sequence"/>
</dbReference>
<dbReference type="PANTHER" id="PTHR10795">
    <property type="entry name" value="PROPROTEIN CONVERTASE SUBTILISIN/KEXIN"/>
    <property type="match status" value="1"/>
</dbReference>
<protein>
    <submittedName>
        <fullName evidence="6">Cucumisin-like protein</fullName>
    </submittedName>
</protein>
<reference evidence="6 7" key="1">
    <citation type="journal article" date="2014" name="Am. J. Bot.">
        <title>Genome assembly and annotation for red clover (Trifolium pratense; Fabaceae).</title>
        <authorList>
            <person name="Istvanek J."/>
            <person name="Jaros M."/>
            <person name="Krenek A."/>
            <person name="Repkova J."/>
        </authorList>
    </citation>
    <scope>NUCLEOTIDE SEQUENCE [LARGE SCALE GENOMIC DNA]</scope>
    <source>
        <strain evidence="7">cv. Tatra</strain>
        <tissue evidence="6">Young leaves</tissue>
    </source>
</reference>
<dbReference type="InterPro" id="IPR036852">
    <property type="entry name" value="Peptidase_S8/S53_dom_sf"/>
</dbReference>
<dbReference type="GO" id="GO:0005576">
    <property type="term" value="C:extracellular region"/>
    <property type="evidence" value="ECO:0007669"/>
    <property type="project" value="UniProtKB-SubCell"/>
</dbReference>
<comment type="caution">
    <text evidence="6">The sequence shown here is derived from an EMBL/GenBank/DDBJ whole genome shotgun (WGS) entry which is preliminary data.</text>
</comment>
<keyword evidence="3" id="KW-0732">Signal</keyword>
<name>A0A2K3KEE8_TRIPR</name>
<dbReference type="InterPro" id="IPR045051">
    <property type="entry name" value="SBT"/>
</dbReference>
<evidence type="ECO:0000256" key="4">
    <source>
        <dbReference type="ARBA" id="ARBA00023180"/>
    </source>
</evidence>
<feature type="domain" description="Subtilisin-like protease fibronectin type-III" evidence="5">
    <location>
        <begin position="72"/>
        <end position="132"/>
    </location>
</feature>
<dbReference type="GO" id="GO:0006508">
    <property type="term" value="P:proteolysis"/>
    <property type="evidence" value="ECO:0007669"/>
    <property type="project" value="InterPro"/>
</dbReference>